<dbReference type="AlphaFoldDB" id="A0A4S3PNM9"/>
<proteinExistence type="predicted"/>
<organism evidence="1 2">
    <name type="scientific">Bacillus timonensis</name>
    <dbReference type="NCBI Taxonomy" id="1033734"/>
    <lineage>
        <taxon>Bacteria</taxon>
        <taxon>Bacillati</taxon>
        <taxon>Bacillota</taxon>
        <taxon>Bacilli</taxon>
        <taxon>Bacillales</taxon>
        <taxon>Bacillaceae</taxon>
        <taxon>Bacillus</taxon>
    </lineage>
</organism>
<protein>
    <submittedName>
        <fullName evidence="1">Uncharacterized protein</fullName>
    </submittedName>
</protein>
<evidence type="ECO:0000313" key="1">
    <source>
        <dbReference type="EMBL" id="THE10864.1"/>
    </source>
</evidence>
<gene>
    <name evidence="1" type="ORF">E1I69_17135</name>
</gene>
<comment type="caution">
    <text evidence="1">The sequence shown here is derived from an EMBL/GenBank/DDBJ whole genome shotgun (WGS) entry which is preliminary data.</text>
</comment>
<evidence type="ECO:0000313" key="2">
    <source>
        <dbReference type="Proteomes" id="UP000306477"/>
    </source>
</evidence>
<dbReference type="STRING" id="1033734.GCA_000285535_01441"/>
<reference evidence="1 2" key="1">
    <citation type="journal article" date="2019" name="Indoor Air">
        <title>Impacts of indoor surface finishes on bacterial viability.</title>
        <authorList>
            <person name="Hu J."/>
            <person name="Maamar S.B."/>
            <person name="Glawe A.J."/>
            <person name="Gottel N."/>
            <person name="Gilbert J.A."/>
            <person name="Hartmann E.M."/>
        </authorList>
    </citation>
    <scope>NUCLEOTIDE SEQUENCE [LARGE SCALE GENOMIC DNA]</scope>
    <source>
        <strain evidence="1 2">AF060A6</strain>
    </source>
</reference>
<dbReference type="Proteomes" id="UP000306477">
    <property type="component" value="Unassembled WGS sequence"/>
</dbReference>
<accession>A0A4S3PNM9</accession>
<keyword evidence="2" id="KW-1185">Reference proteome</keyword>
<sequence>MSEVQQFIRDITTKAKDTLSNTSQMVKEKINTVLQKPMATIDDLAQYISTHPDTSFDTKEFLGFQYHFYHLKVSDIIFYLETKGDHGDYILDLSVCSPEGTLFEYHSFEKKYGADEKVPIPAALANIIQ</sequence>
<dbReference type="RefSeq" id="WP_136380787.1">
    <property type="nucleotide sequence ID" value="NZ_SLUB01000038.1"/>
</dbReference>
<dbReference type="EMBL" id="SLUB01000038">
    <property type="protein sequence ID" value="THE10864.1"/>
    <property type="molecule type" value="Genomic_DNA"/>
</dbReference>
<dbReference type="OrthoDB" id="2970246at2"/>
<name>A0A4S3PNM9_9BACI</name>